<dbReference type="Ensembl" id="ENSOMET00000030686.1">
    <property type="protein sequence ID" value="ENSOMEP00000035625.1"/>
    <property type="gene ID" value="ENSOMEG00000022975.1"/>
</dbReference>
<dbReference type="Proteomes" id="UP000261560">
    <property type="component" value="Unplaced"/>
</dbReference>
<keyword evidence="5 11" id="KW-0863">Zinc-finger</keyword>
<reference evidence="14" key="2">
    <citation type="submission" date="2025-09" db="UniProtKB">
        <authorList>
            <consortium name="Ensembl"/>
        </authorList>
    </citation>
    <scope>IDENTIFICATION</scope>
</reference>
<dbReference type="GO" id="GO:0003700">
    <property type="term" value="F:DNA-binding transcription factor activity"/>
    <property type="evidence" value="ECO:0007669"/>
    <property type="project" value="TreeGrafter"/>
</dbReference>
<dbReference type="InterPro" id="IPR013087">
    <property type="entry name" value="Znf_C2H2_type"/>
</dbReference>
<dbReference type="FunFam" id="3.30.160.60:FF:000100">
    <property type="entry name" value="Zinc finger 45-like"/>
    <property type="match status" value="1"/>
</dbReference>
<dbReference type="GO" id="GO:0006357">
    <property type="term" value="P:regulation of transcription by RNA polymerase II"/>
    <property type="evidence" value="ECO:0007669"/>
    <property type="project" value="TreeGrafter"/>
</dbReference>
<feature type="compositionally biased region" description="Basic and acidic residues" evidence="12">
    <location>
        <begin position="49"/>
        <end position="61"/>
    </location>
</feature>
<keyword evidence="9" id="KW-0804">Transcription</keyword>
<evidence type="ECO:0000256" key="11">
    <source>
        <dbReference type="PROSITE-ProRule" id="PRU00042"/>
    </source>
</evidence>
<evidence type="ECO:0000256" key="5">
    <source>
        <dbReference type="ARBA" id="ARBA00022771"/>
    </source>
</evidence>
<evidence type="ECO:0000256" key="8">
    <source>
        <dbReference type="ARBA" id="ARBA00023125"/>
    </source>
</evidence>
<sequence length="469" mass="53992">MDIFGNQESDFCRLDVPQLHVCKKNEVKERSSIQEELEPSINKEEEEELRSNPEEEEQDIKPDKIFIIQVEEKHICKEETDDEQLLWKQERSSNLDEEEPELQHIKAEQQEYFISEGGELLEQKQETDAFTVTEHDQERMDYKPSESPDLEENTPIRNSHHFEHLGNSSTLENHCQIDIEEVLDVLKCSVCGKTFTQSYLNHSQVKQLDVIHSGVTLGLCEPCRNRLDQGDAVTIQLDTPSDKRSHFCKVCGKVFMGRGKLMTHMKIHTGERPFSCETCGKSFIQRSDLTVHTRTHTGEKPFSCEICEKAFSYAQGLNTHLRTHTNERPYSCEICGKNFIRNSNLTDHMRTHTGEKPFTCQICRKAFRHAYSLTQHMRTHTGEKPFSCEVCQKAFRHAYGLAYHMSTHTGERRHSCKTCGKSFFASSSLTVHMKNHTNEKICCCKLCGICFDEGGALTAHMKVHKAEKP</sequence>
<evidence type="ECO:0000256" key="3">
    <source>
        <dbReference type="ARBA" id="ARBA00022723"/>
    </source>
</evidence>
<dbReference type="FunFam" id="3.30.160.60:FF:001498">
    <property type="entry name" value="Zinc finger protein 404"/>
    <property type="match status" value="1"/>
</dbReference>
<feature type="domain" description="C2H2-type" evidence="13">
    <location>
        <begin position="246"/>
        <end position="273"/>
    </location>
</feature>
<dbReference type="SMART" id="SM00355">
    <property type="entry name" value="ZnF_C2H2"/>
    <property type="match status" value="8"/>
</dbReference>
<comment type="similarity">
    <text evidence="2">Belongs to the krueppel C2H2-type zinc-finger protein family.</text>
</comment>
<dbReference type="OMA" id="KICCCKL"/>
<evidence type="ECO:0000256" key="7">
    <source>
        <dbReference type="ARBA" id="ARBA00023015"/>
    </source>
</evidence>
<dbReference type="AlphaFoldDB" id="A0A3B3E1X6"/>
<evidence type="ECO:0000256" key="4">
    <source>
        <dbReference type="ARBA" id="ARBA00022737"/>
    </source>
</evidence>
<dbReference type="PaxDb" id="30732-ENSOMEP00000035625"/>
<keyword evidence="10" id="KW-0539">Nucleus</keyword>
<proteinExistence type="inferred from homology"/>
<dbReference type="PROSITE" id="PS00028">
    <property type="entry name" value="ZINC_FINGER_C2H2_1"/>
    <property type="match status" value="8"/>
</dbReference>
<protein>
    <recommendedName>
        <fullName evidence="13">C2H2-type domain-containing protein</fullName>
    </recommendedName>
</protein>
<feature type="domain" description="C2H2-type" evidence="13">
    <location>
        <begin position="330"/>
        <end position="357"/>
    </location>
</feature>
<feature type="domain" description="C2H2-type" evidence="13">
    <location>
        <begin position="442"/>
        <end position="469"/>
    </location>
</feature>
<dbReference type="FunFam" id="3.30.160.60:FF:001506">
    <property type="entry name" value="Zinc finger protein"/>
    <property type="match status" value="2"/>
</dbReference>
<evidence type="ECO:0000256" key="10">
    <source>
        <dbReference type="ARBA" id="ARBA00023242"/>
    </source>
</evidence>
<dbReference type="GO" id="GO:0005634">
    <property type="term" value="C:nucleus"/>
    <property type="evidence" value="ECO:0007669"/>
    <property type="project" value="UniProtKB-SubCell"/>
</dbReference>
<keyword evidence="3" id="KW-0479">Metal-binding</keyword>
<name>A0A3B3E1X6_ORYME</name>
<dbReference type="PANTHER" id="PTHR24404">
    <property type="entry name" value="ZINC FINGER PROTEIN"/>
    <property type="match status" value="1"/>
</dbReference>
<dbReference type="GO" id="GO:0000978">
    <property type="term" value="F:RNA polymerase II cis-regulatory region sequence-specific DNA binding"/>
    <property type="evidence" value="ECO:0007669"/>
    <property type="project" value="TreeGrafter"/>
</dbReference>
<evidence type="ECO:0000256" key="1">
    <source>
        <dbReference type="ARBA" id="ARBA00004123"/>
    </source>
</evidence>
<accession>A0A3B3E1X6</accession>
<dbReference type="InterPro" id="IPR050589">
    <property type="entry name" value="Ikaros_C2H2-ZF"/>
</dbReference>
<dbReference type="InterPro" id="IPR036236">
    <property type="entry name" value="Znf_C2H2_sf"/>
</dbReference>
<feature type="domain" description="C2H2-type" evidence="13">
    <location>
        <begin position="274"/>
        <end position="301"/>
    </location>
</feature>
<keyword evidence="4" id="KW-0677">Repeat</keyword>
<feature type="domain" description="C2H2-type" evidence="13">
    <location>
        <begin position="302"/>
        <end position="329"/>
    </location>
</feature>
<comment type="subcellular location">
    <subcellularLocation>
        <location evidence="1">Nucleus</location>
    </subcellularLocation>
</comment>
<dbReference type="PROSITE" id="PS50157">
    <property type="entry name" value="ZINC_FINGER_C2H2_2"/>
    <property type="match status" value="8"/>
</dbReference>
<feature type="domain" description="C2H2-type" evidence="13">
    <location>
        <begin position="414"/>
        <end position="441"/>
    </location>
</feature>
<dbReference type="FunFam" id="3.30.160.60:FF:000303">
    <property type="entry name" value="Zinc finger protein 41"/>
    <property type="match status" value="1"/>
</dbReference>
<reference evidence="14" key="1">
    <citation type="submission" date="2025-08" db="UniProtKB">
        <authorList>
            <consortium name="Ensembl"/>
        </authorList>
    </citation>
    <scope>IDENTIFICATION</scope>
</reference>
<evidence type="ECO:0000256" key="12">
    <source>
        <dbReference type="SAM" id="MobiDB-lite"/>
    </source>
</evidence>
<dbReference type="Pfam" id="PF00096">
    <property type="entry name" value="zf-C2H2"/>
    <property type="match status" value="7"/>
</dbReference>
<dbReference type="STRING" id="30732.ENSOMEP00000035625"/>
<evidence type="ECO:0000259" key="13">
    <source>
        <dbReference type="PROSITE" id="PS50157"/>
    </source>
</evidence>
<evidence type="ECO:0000313" key="15">
    <source>
        <dbReference type="Proteomes" id="UP000261560"/>
    </source>
</evidence>
<dbReference type="GO" id="GO:0008270">
    <property type="term" value="F:zinc ion binding"/>
    <property type="evidence" value="ECO:0007669"/>
    <property type="project" value="UniProtKB-KW"/>
</dbReference>
<evidence type="ECO:0000313" key="14">
    <source>
        <dbReference type="Ensembl" id="ENSOMEP00000035625.1"/>
    </source>
</evidence>
<keyword evidence="15" id="KW-1185">Reference proteome</keyword>
<feature type="domain" description="C2H2-type" evidence="13">
    <location>
        <begin position="386"/>
        <end position="413"/>
    </location>
</feature>
<feature type="region of interest" description="Disordered" evidence="12">
    <location>
        <begin position="27"/>
        <end position="61"/>
    </location>
</feature>
<keyword evidence="6" id="KW-0862">Zinc</keyword>
<dbReference type="PANTHER" id="PTHR24404:SF114">
    <property type="entry name" value="KLUMPFUSS, ISOFORM B-RELATED"/>
    <property type="match status" value="1"/>
</dbReference>
<keyword evidence="7" id="KW-0805">Transcription regulation</keyword>
<dbReference type="SUPFAM" id="SSF57667">
    <property type="entry name" value="beta-beta-alpha zinc fingers"/>
    <property type="match status" value="4"/>
</dbReference>
<dbReference type="FunFam" id="3.30.160.60:FF:001158">
    <property type="entry name" value="zinc finger protein 22"/>
    <property type="match status" value="1"/>
</dbReference>
<evidence type="ECO:0000256" key="2">
    <source>
        <dbReference type="ARBA" id="ARBA00006991"/>
    </source>
</evidence>
<dbReference type="GeneTree" id="ENSGT01150000286977"/>
<evidence type="ECO:0000256" key="9">
    <source>
        <dbReference type="ARBA" id="ARBA00023163"/>
    </source>
</evidence>
<organism evidence="14 15">
    <name type="scientific">Oryzias melastigma</name>
    <name type="common">Marine medaka</name>
    <dbReference type="NCBI Taxonomy" id="30732"/>
    <lineage>
        <taxon>Eukaryota</taxon>
        <taxon>Metazoa</taxon>
        <taxon>Chordata</taxon>
        <taxon>Craniata</taxon>
        <taxon>Vertebrata</taxon>
        <taxon>Euteleostomi</taxon>
        <taxon>Actinopterygii</taxon>
        <taxon>Neopterygii</taxon>
        <taxon>Teleostei</taxon>
        <taxon>Neoteleostei</taxon>
        <taxon>Acanthomorphata</taxon>
        <taxon>Ovalentaria</taxon>
        <taxon>Atherinomorphae</taxon>
        <taxon>Beloniformes</taxon>
        <taxon>Adrianichthyidae</taxon>
        <taxon>Oryziinae</taxon>
        <taxon>Oryzias</taxon>
    </lineage>
</organism>
<keyword evidence="8" id="KW-0238">DNA-binding</keyword>
<feature type="domain" description="C2H2-type" evidence="13">
    <location>
        <begin position="358"/>
        <end position="385"/>
    </location>
</feature>
<dbReference type="FunFam" id="3.30.160.60:FF:002343">
    <property type="entry name" value="Zinc finger protein 33A"/>
    <property type="match status" value="1"/>
</dbReference>
<evidence type="ECO:0000256" key="6">
    <source>
        <dbReference type="ARBA" id="ARBA00022833"/>
    </source>
</evidence>
<dbReference type="Gene3D" id="3.30.160.60">
    <property type="entry name" value="Classic Zinc Finger"/>
    <property type="match status" value="8"/>
</dbReference>